<evidence type="ECO:0000313" key="4">
    <source>
        <dbReference type="EMBL" id="MBO3272965.1"/>
    </source>
</evidence>
<dbReference type="RefSeq" id="WP_208309130.1">
    <property type="nucleotide sequence ID" value="NZ_JAGETX010000021.1"/>
</dbReference>
<accession>A0ABS3TH35</accession>
<comment type="caution">
    <text evidence="4">The sequence shown here is derived from an EMBL/GenBank/DDBJ whole genome shotgun (WGS) entry which is preliminary data.</text>
</comment>
<sequence>MTTVRNTSAGNGSTKADAYQVITDRILEKMEGGQIPWQKPWHTFGAPRNYVSGHVYTGINAFLLHFLCDGMPLFMTFRQAKKLGGYIRQGAKGFPIIFYNVIEKEAPEGGEAKRIPFASYSTVFNITDVEGVNLVLPEGEEVQHQPIAAAEAIVSSWADRPSIRHMDQEAYYVPSVDYVNMPILSSFRSVEQYYQTLFHELTHATGHRNRLNRPELAENMAVKGAAGYAREELTAEMGAAFLCGAAGISPEATDDNTAAYLQFWLGKLKEDKTLLVKAASHAQKAANLILGISPYSPKSKELTEQNSDTVEAADAKEEATKAAA</sequence>
<dbReference type="Pfam" id="PF08401">
    <property type="entry name" value="ArdcN"/>
    <property type="match status" value="1"/>
</dbReference>
<feature type="domain" description="N-terminal" evidence="2">
    <location>
        <begin position="17"/>
        <end position="124"/>
    </location>
</feature>
<reference evidence="4 5" key="1">
    <citation type="submission" date="2021-03" db="EMBL/GenBank/DDBJ databases">
        <authorList>
            <person name="Kim M.K."/>
        </authorList>
    </citation>
    <scope>NUCLEOTIDE SEQUENCE [LARGE SCALE GENOMIC DNA]</scope>
    <source>
        <strain evidence="4 5">BT507</strain>
    </source>
</reference>
<keyword evidence="5" id="KW-1185">Reference proteome</keyword>
<dbReference type="PIRSF" id="PIRSF037112">
    <property type="entry name" value="Antirestriction_ArdC"/>
    <property type="match status" value="1"/>
</dbReference>
<protein>
    <submittedName>
        <fullName evidence="4">DUF1738 domain-containing protein</fullName>
    </submittedName>
</protein>
<evidence type="ECO:0000259" key="3">
    <source>
        <dbReference type="Pfam" id="PF18818"/>
    </source>
</evidence>
<organism evidence="4 5">
    <name type="scientific">Hymenobacter defluvii</name>
    <dbReference type="NCBI Taxonomy" id="2054411"/>
    <lineage>
        <taxon>Bacteria</taxon>
        <taxon>Pseudomonadati</taxon>
        <taxon>Bacteroidota</taxon>
        <taxon>Cytophagia</taxon>
        <taxon>Cytophagales</taxon>
        <taxon>Hymenobacteraceae</taxon>
        <taxon>Hymenobacter</taxon>
    </lineage>
</organism>
<feature type="domain" description="Polyvalent protein metallopeptidase" evidence="3">
    <location>
        <begin position="160"/>
        <end position="281"/>
    </location>
</feature>
<dbReference type="Pfam" id="PF18818">
    <property type="entry name" value="MPTase-PolyVal"/>
    <property type="match status" value="1"/>
</dbReference>
<gene>
    <name evidence="4" type="ORF">J4D97_20110</name>
</gene>
<dbReference type="Proteomes" id="UP000670527">
    <property type="component" value="Unassembled WGS sequence"/>
</dbReference>
<dbReference type="InterPro" id="IPR013610">
    <property type="entry name" value="ArdC_N"/>
</dbReference>
<dbReference type="EMBL" id="JAGETX010000021">
    <property type="protein sequence ID" value="MBO3272965.1"/>
    <property type="molecule type" value="Genomic_DNA"/>
</dbReference>
<evidence type="ECO:0000256" key="1">
    <source>
        <dbReference type="SAM" id="MobiDB-lite"/>
    </source>
</evidence>
<feature type="compositionally biased region" description="Basic and acidic residues" evidence="1">
    <location>
        <begin position="313"/>
        <end position="324"/>
    </location>
</feature>
<name>A0ABS3TH35_9BACT</name>
<dbReference type="InterPro" id="IPR017113">
    <property type="entry name" value="Antirestriction_ArdC"/>
</dbReference>
<feature type="region of interest" description="Disordered" evidence="1">
    <location>
        <begin position="296"/>
        <end position="324"/>
    </location>
</feature>
<proteinExistence type="predicted"/>
<dbReference type="InterPro" id="IPR041459">
    <property type="entry name" value="MPTase-PolyVal"/>
</dbReference>
<evidence type="ECO:0000313" key="5">
    <source>
        <dbReference type="Proteomes" id="UP000670527"/>
    </source>
</evidence>
<evidence type="ECO:0000259" key="2">
    <source>
        <dbReference type="Pfam" id="PF08401"/>
    </source>
</evidence>